<name>A0AA38FJK0_TAXCH</name>
<evidence type="ECO:0000313" key="2">
    <source>
        <dbReference type="EMBL" id="KAH9305037.1"/>
    </source>
</evidence>
<evidence type="ECO:0000259" key="1">
    <source>
        <dbReference type="PROSITE" id="PS51471"/>
    </source>
</evidence>
<dbReference type="InterPro" id="IPR044861">
    <property type="entry name" value="IPNS-like_FE2OG_OXY"/>
</dbReference>
<dbReference type="AlphaFoldDB" id="A0AA38FJK0"/>
<feature type="domain" description="Fe2OG dioxygenase" evidence="1">
    <location>
        <begin position="39"/>
        <end position="144"/>
    </location>
</feature>
<accession>A0AA38FJK0</accession>
<dbReference type="Gene3D" id="2.60.120.330">
    <property type="entry name" value="B-lactam Antibiotic, Isopenicillin N Synthase, Chain"/>
    <property type="match status" value="1"/>
</dbReference>
<dbReference type="PANTHER" id="PTHR47990">
    <property type="entry name" value="2-OXOGLUTARATE (2OG) AND FE(II)-DEPENDENT OXYGENASE SUPERFAMILY PROTEIN-RELATED"/>
    <property type="match status" value="1"/>
</dbReference>
<dbReference type="InterPro" id="IPR005123">
    <property type="entry name" value="Oxoglu/Fe-dep_dioxygenase_dom"/>
</dbReference>
<evidence type="ECO:0000313" key="3">
    <source>
        <dbReference type="Proteomes" id="UP000824469"/>
    </source>
</evidence>
<organism evidence="2 3">
    <name type="scientific">Taxus chinensis</name>
    <name type="common">Chinese yew</name>
    <name type="synonym">Taxus wallichiana var. chinensis</name>
    <dbReference type="NCBI Taxonomy" id="29808"/>
    <lineage>
        <taxon>Eukaryota</taxon>
        <taxon>Viridiplantae</taxon>
        <taxon>Streptophyta</taxon>
        <taxon>Embryophyta</taxon>
        <taxon>Tracheophyta</taxon>
        <taxon>Spermatophyta</taxon>
        <taxon>Pinopsida</taxon>
        <taxon>Pinidae</taxon>
        <taxon>Conifers II</taxon>
        <taxon>Cupressales</taxon>
        <taxon>Taxaceae</taxon>
        <taxon>Taxus</taxon>
    </lineage>
</organism>
<dbReference type="InterPro" id="IPR050231">
    <property type="entry name" value="Iron_ascorbate_oxido_reductase"/>
</dbReference>
<dbReference type="OMA" id="QERYSIW"/>
<dbReference type="Pfam" id="PF03171">
    <property type="entry name" value="2OG-FeII_Oxy"/>
    <property type="match status" value="1"/>
</dbReference>
<proteinExistence type="predicted"/>
<dbReference type="InterPro" id="IPR027443">
    <property type="entry name" value="IPNS-like_sf"/>
</dbReference>
<sequence length="190" mass="22062">ETIVAYMFGMEDLKRKISIIIIASLGLDVETFYHSDFEKGTSMFRIHHHYSDGKFAAGEEALFAHTDPHCFTILYQDNGGGFQIQSKEGDWVEVKPIPNSLGINIADSLKVWSNGRYRSSKHRVVYKDWMNRISVVWGMLFPDKEICAPVELVDEQHPQRYRPFLYPPFLEVNRKYRTTIDSYAGIFPNY</sequence>
<comment type="caution">
    <text evidence="2">The sequence shown here is derived from an EMBL/GenBank/DDBJ whole genome shotgun (WGS) entry which is preliminary data.</text>
</comment>
<dbReference type="PROSITE" id="PS51471">
    <property type="entry name" value="FE2OG_OXY"/>
    <property type="match status" value="1"/>
</dbReference>
<feature type="non-terminal residue" evidence="2">
    <location>
        <position position="190"/>
    </location>
</feature>
<dbReference type="SUPFAM" id="SSF51197">
    <property type="entry name" value="Clavaminate synthase-like"/>
    <property type="match status" value="1"/>
</dbReference>
<gene>
    <name evidence="2" type="ORF">KI387_009441</name>
</gene>
<reference evidence="2 3" key="1">
    <citation type="journal article" date="2021" name="Nat. Plants">
        <title>The Taxus genome provides insights into paclitaxel biosynthesis.</title>
        <authorList>
            <person name="Xiong X."/>
            <person name="Gou J."/>
            <person name="Liao Q."/>
            <person name="Li Y."/>
            <person name="Zhou Q."/>
            <person name="Bi G."/>
            <person name="Li C."/>
            <person name="Du R."/>
            <person name="Wang X."/>
            <person name="Sun T."/>
            <person name="Guo L."/>
            <person name="Liang H."/>
            <person name="Lu P."/>
            <person name="Wu Y."/>
            <person name="Zhang Z."/>
            <person name="Ro D.K."/>
            <person name="Shang Y."/>
            <person name="Huang S."/>
            <person name="Yan J."/>
        </authorList>
    </citation>
    <scope>NUCLEOTIDE SEQUENCE [LARGE SCALE GENOMIC DNA]</scope>
    <source>
        <strain evidence="2">Ta-2019</strain>
    </source>
</reference>
<dbReference type="Proteomes" id="UP000824469">
    <property type="component" value="Unassembled WGS sequence"/>
</dbReference>
<keyword evidence="3" id="KW-1185">Reference proteome</keyword>
<protein>
    <recommendedName>
        <fullName evidence="1">Fe2OG dioxygenase domain-containing protein</fullName>
    </recommendedName>
</protein>
<dbReference type="EMBL" id="JAHRHJ020000008">
    <property type="protein sequence ID" value="KAH9305037.1"/>
    <property type="molecule type" value="Genomic_DNA"/>
</dbReference>